<keyword evidence="6 7" id="KW-0720">Serine protease</keyword>
<feature type="transmembrane region" description="Helical" evidence="8">
    <location>
        <begin position="567"/>
        <end position="587"/>
    </location>
</feature>
<dbReference type="InterPro" id="IPR050131">
    <property type="entry name" value="Peptidase_S8_subtilisin-like"/>
</dbReference>
<comment type="caution">
    <text evidence="11">The sequence shown here is derived from an EMBL/GenBank/DDBJ whole genome shotgun (WGS) entry which is preliminary data.</text>
</comment>
<feature type="active site" description="Charge relay system" evidence="7">
    <location>
        <position position="177"/>
    </location>
</feature>
<evidence type="ECO:0000256" key="3">
    <source>
        <dbReference type="ARBA" id="ARBA00022525"/>
    </source>
</evidence>
<keyword evidence="5 7" id="KW-0378">Hydrolase</keyword>
<dbReference type="GO" id="GO:0006508">
    <property type="term" value="P:proteolysis"/>
    <property type="evidence" value="ECO:0007669"/>
    <property type="project" value="UniProtKB-KW"/>
</dbReference>
<dbReference type="OrthoDB" id="9798386at2"/>
<dbReference type="InterPro" id="IPR023828">
    <property type="entry name" value="Peptidase_S8_Ser-AS"/>
</dbReference>
<dbReference type="RefSeq" id="WP_106256954.1">
    <property type="nucleotide sequence ID" value="NZ_CAWNSW010000092.1"/>
</dbReference>
<feature type="transmembrane region" description="Helical" evidence="8">
    <location>
        <begin position="426"/>
        <end position="452"/>
    </location>
</feature>
<dbReference type="Gene3D" id="3.40.50.200">
    <property type="entry name" value="Peptidase S8/S53 domain"/>
    <property type="match status" value="1"/>
</dbReference>
<keyword evidence="3" id="KW-0964">Secreted</keyword>
<organism evidence="11 12">
    <name type="scientific">Stenomitos frigidus ULC18</name>
    <dbReference type="NCBI Taxonomy" id="2107698"/>
    <lineage>
        <taxon>Bacteria</taxon>
        <taxon>Bacillati</taxon>
        <taxon>Cyanobacteriota</taxon>
        <taxon>Cyanophyceae</taxon>
        <taxon>Leptolyngbyales</taxon>
        <taxon>Leptolyngbyaceae</taxon>
        <taxon>Stenomitos</taxon>
    </lineage>
</organism>
<reference evidence="12" key="1">
    <citation type="submission" date="2018-02" db="EMBL/GenBank/DDBJ databases">
        <authorList>
            <person name="Moore K."/>
            <person name="Momper L."/>
        </authorList>
    </citation>
    <scope>NUCLEOTIDE SEQUENCE [LARGE SCALE GENOMIC DNA]</scope>
    <source>
        <strain evidence="12">ULC18</strain>
    </source>
</reference>
<evidence type="ECO:0000313" key="11">
    <source>
        <dbReference type="EMBL" id="PSB28012.1"/>
    </source>
</evidence>
<evidence type="ECO:0000256" key="6">
    <source>
        <dbReference type="ARBA" id="ARBA00022825"/>
    </source>
</evidence>
<keyword evidence="4 7" id="KW-0645">Protease</keyword>
<dbReference type="CDD" id="cd07484">
    <property type="entry name" value="Peptidases_S8_Thermitase_like"/>
    <property type="match status" value="1"/>
</dbReference>
<dbReference type="InterPro" id="IPR015500">
    <property type="entry name" value="Peptidase_S8_subtilisin-rel"/>
</dbReference>
<dbReference type="PANTHER" id="PTHR43806:SF11">
    <property type="entry name" value="CEREVISIN-RELATED"/>
    <property type="match status" value="1"/>
</dbReference>
<keyword evidence="8" id="KW-1133">Transmembrane helix</keyword>
<sequence length="594" mass="62884">MRKLLLLGLFLIGLGWALSNFSGLAARGTYDSIVLDFREDIGAAQIESQVQSIAQKYNVTPRLNSAFSFADHIFIVKGDRATLDSLKKSEVKKYTEFIEPDYIYSAFTAPNDPDYGKQWNLRSINVEAAWDDTQGEGITVAVIDTGVSQVPDLKETKFVKGYDFVNDQSEANDDNGHGTHVAGTIAQSTNNGFGVAGIAYKANLMPLKVLSGGGGGTVADIAESIRFAADNGADVINMSLGGGGESQLMQEAIDYAHQKGVVVIAAAGNAGENAASYPARYPHVIGVSALSPAGTKAPYSNFGAGIDLAAPGGMKEGEDPTGGILQNTIDPATGESVFESYQGTSMAAPHVAGVAALVKAAGIKEPDAIENVLKQSALQIKDDALNHYGAGKLDAAAAVKLAARGQITFRDFFRWLRDNGYLNPRFWIDGGVIALWPKMAMVLGSYLLAWFLRNYFPFAWGWSLSTGLVAGSSGLFFLKGFYLFDAPQWPFRALGSSIPELGSALQGSSALNPLFASVLIPLGLIVLLLGHAQWKWFAIGTTIGVAACLGVSAVTSPSVMWLGDGTIARGFLIMNALLCFALARLAVKPGVQST</sequence>
<dbReference type="AlphaFoldDB" id="A0A2T1E5I8"/>
<evidence type="ECO:0000313" key="12">
    <source>
        <dbReference type="Proteomes" id="UP000239576"/>
    </source>
</evidence>
<keyword evidence="8" id="KW-0472">Membrane</keyword>
<dbReference type="GO" id="GO:0004252">
    <property type="term" value="F:serine-type endopeptidase activity"/>
    <property type="evidence" value="ECO:0007669"/>
    <property type="project" value="UniProtKB-UniRule"/>
</dbReference>
<gene>
    <name evidence="11" type="ORF">C7B82_14235</name>
</gene>
<keyword evidence="12" id="KW-1185">Reference proteome</keyword>
<dbReference type="InterPro" id="IPR000209">
    <property type="entry name" value="Peptidase_S8/S53_dom"/>
</dbReference>
<evidence type="ECO:0000256" key="5">
    <source>
        <dbReference type="ARBA" id="ARBA00022801"/>
    </source>
</evidence>
<feature type="transmembrane region" description="Helical" evidence="8">
    <location>
        <begin position="536"/>
        <end position="555"/>
    </location>
</feature>
<dbReference type="InterPro" id="IPR034084">
    <property type="entry name" value="Thermitase-like_dom"/>
</dbReference>
<dbReference type="Pfam" id="PF19366">
    <property type="entry name" value="DUF5942"/>
    <property type="match status" value="1"/>
</dbReference>
<feature type="domain" description="Peptidase S8/S53" evidence="9">
    <location>
        <begin position="135"/>
        <end position="391"/>
    </location>
</feature>
<evidence type="ECO:0000256" key="4">
    <source>
        <dbReference type="ARBA" id="ARBA00022670"/>
    </source>
</evidence>
<feature type="active site" description="Charge relay system" evidence="7">
    <location>
        <position position="144"/>
    </location>
</feature>
<dbReference type="SUPFAM" id="SSF52743">
    <property type="entry name" value="Subtilisin-like"/>
    <property type="match status" value="1"/>
</dbReference>
<keyword evidence="8" id="KW-0812">Transmembrane</keyword>
<dbReference type="Pfam" id="PF00082">
    <property type="entry name" value="Peptidase_S8"/>
    <property type="match status" value="1"/>
</dbReference>
<feature type="domain" description="DUF5942" evidence="10">
    <location>
        <begin position="404"/>
        <end position="591"/>
    </location>
</feature>
<name>A0A2T1E5I8_9CYAN</name>
<dbReference type="EMBL" id="PVWK01000083">
    <property type="protein sequence ID" value="PSB28012.1"/>
    <property type="molecule type" value="Genomic_DNA"/>
</dbReference>
<dbReference type="PROSITE" id="PS51892">
    <property type="entry name" value="SUBTILASE"/>
    <property type="match status" value="1"/>
</dbReference>
<dbReference type="PIRSF" id="PIRSF037851">
    <property type="entry name" value="Subtilisin_cyano"/>
    <property type="match status" value="1"/>
</dbReference>
<feature type="transmembrane region" description="Helical" evidence="8">
    <location>
        <begin position="510"/>
        <end position="529"/>
    </location>
</feature>
<evidence type="ECO:0000256" key="8">
    <source>
        <dbReference type="SAM" id="Phobius"/>
    </source>
</evidence>
<evidence type="ECO:0000259" key="10">
    <source>
        <dbReference type="Pfam" id="PF19366"/>
    </source>
</evidence>
<evidence type="ECO:0000256" key="1">
    <source>
        <dbReference type="ARBA" id="ARBA00004613"/>
    </source>
</evidence>
<evidence type="ECO:0000256" key="7">
    <source>
        <dbReference type="PROSITE-ProRule" id="PRU01240"/>
    </source>
</evidence>
<dbReference type="PANTHER" id="PTHR43806">
    <property type="entry name" value="PEPTIDASE S8"/>
    <property type="match status" value="1"/>
</dbReference>
<evidence type="ECO:0000259" key="9">
    <source>
        <dbReference type="Pfam" id="PF00082"/>
    </source>
</evidence>
<feature type="transmembrane region" description="Helical" evidence="8">
    <location>
        <begin position="459"/>
        <end position="484"/>
    </location>
</feature>
<dbReference type="InterPro" id="IPR036852">
    <property type="entry name" value="Peptidase_S8/S53_dom_sf"/>
</dbReference>
<evidence type="ECO:0000256" key="2">
    <source>
        <dbReference type="ARBA" id="ARBA00011073"/>
    </source>
</evidence>
<protein>
    <submittedName>
        <fullName evidence="11">Peptidase S8</fullName>
    </submittedName>
</protein>
<dbReference type="GO" id="GO:0005576">
    <property type="term" value="C:extracellular region"/>
    <property type="evidence" value="ECO:0007669"/>
    <property type="project" value="UniProtKB-SubCell"/>
</dbReference>
<reference evidence="11 12" key="2">
    <citation type="submission" date="2018-03" db="EMBL/GenBank/DDBJ databases">
        <title>The ancient ancestry and fast evolution of plastids.</title>
        <authorList>
            <person name="Moore K.R."/>
            <person name="Magnabosco C."/>
            <person name="Momper L."/>
            <person name="Gold D.A."/>
            <person name="Bosak T."/>
            <person name="Fournier G.P."/>
        </authorList>
    </citation>
    <scope>NUCLEOTIDE SEQUENCE [LARGE SCALE GENOMIC DNA]</scope>
    <source>
        <strain evidence="11 12">ULC18</strain>
    </source>
</reference>
<dbReference type="InterPro" id="IPR017295">
    <property type="entry name" value="Pept_S8A_subtilisin_cyanobac-1"/>
</dbReference>
<dbReference type="PROSITE" id="PS00138">
    <property type="entry name" value="SUBTILASE_SER"/>
    <property type="match status" value="1"/>
</dbReference>
<dbReference type="PRINTS" id="PR00723">
    <property type="entry name" value="SUBTILISIN"/>
</dbReference>
<proteinExistence type="inferred from homology"/>
<accession>A0A2T1E5I8</accession>
<comment type="similarity">
    <text evidence="2 7">Belongs to the peptidase S8 family.</text>
</comment>
<dbReference type="Proteomes" id="UP000239576">
    <property type="component" value="Unassembled WGS sequence"/>
</dbReference>
<comment type="subcellular location">
    <subcellularLocation>
        <location evidence="1">Secreted</location>
    </subcellularLocation>
</comment>
<feature type="active site" description="Charge relay system" evidence="7">
    <location>
        <position position="345"/>
    </location>
</feature>
<dbReference type="InterPro" id="IPR045986">
    <property type="entry name" value="DUF5942"/>
</dbReference>